<gene>
    <name evidence="6" type="ORF">P43SY_001781</name>
</gene>
<dbReference type="InterPro" id="IPR043129">
    <property type="entry name" value="ATPase_NBD"/>
</dbReference>
<dbReference type="InterPro" id="IPR012337">
    <property type="entry name" value="RNaseH-like_sf"/>
</dbReference>
<evidence type="ECO:0008006" key="8">
    <source>
        <dbReference type="Google" id="ProtNLM"/>
    </source>
</evidence>
<dbReference type="SMART" id="SM00268">
    <property type="entry name" value="ACTIN"/>
    <property type="match status" value="1"/>
</dbReference>
<sequence>MGEEVEAIVIDNGSGIVKAGFSGEDTPRTVFPTCTGKVKNPEWFATQAPNLKADLRDRETFVGYECQQYRDFLEIANPINRGNVEDWDALERMWEYIFANELRVSPETSALPILCTMSPSGTRQQHEKMAQIMFESQKASGFYFMHQCVLSLLASGRTRGIVVEIGHGSSHAIPIFEGYALPHAALHYNVGGIDISNRLHKLLAKRGHSFHSFQAQTINEIKEAACVIGGRLDRMTIPPQPVGAASEGNQVIADDGSKPFELPDGTILQVDKLTRLTPAEVIFKPQELGEEHPKKPTKGLHELVAESIAMCDKDLQKDLYDTIVVAGGSTMLPGFLKRFQEELMAATKRPSLCVVPDPHMRERGYNTHRRIAAWIGGSMFASLPTFRDIHITKQEWEEYHEAILDRNRASSEAKKTGRPVHPLWAHFHRGDKRNRYHYHAFCAYCVERFGSEQVAPTRGVSIDMLRHLEKCANCPRHVVEQIKAECGRRDAVRFDRYALKRKQQASEGTPSPASQASTAGAVAMTCIAMSVAPGSAASTDATPSVAATNQADNVAHDPPTASLARTGGASRSPLTVAPQPASPSSALPHKRARVDLGASHAAMTLESAQGALPKRIVASLLKVAVASGLSPETFEARDFHDVLKSALPQLHAVPRDAFSSWIDATTVHAAAQDMGLEQLRRVQQAQREATGKSGLSLSLNSWTTLDRQHIVAFTVVSPSGDMVCVRVIDMGAFHADPDPDDELDHVADVHHQHSVIVAASENSSNDSIREQNSAGGAAISSSAMPSRRDDEESLLPYSPAQLARHIEDVLLQLEAQDILIASIVADSLVALNAARRVAMLGTQGRDGSLRAPRDALLVVPCFARMLSVLAGAVLTDRTFVDVVAEMIEITSYLFNDSIRAAVRDMQWRVRPSQDASVDALRFVQPNRDHWLSFVSCIASLLPCRDALVALCSGVAVPGPSTLRSMPHGLKVLVLGGGQSEAERSAAFGGGSFWSRLELLQRFLAPLAEAHRVFFQRSHVLSGPRSPHVKTQHVVDTEFAAARSLTLGDVMYQLGRLTQQYSALASELSPASASHQLSQTILQHLDVMWQRYEMPGMLLAYVLNHELDSTLLDMTKTPDVWSAIAQYVQVFYDRWFHPGEGWGRGHRGARGADASDAALGVSSADLQQSTRASQLTLPEIVGWLDAVRTRQPPFDTSSQDVLSFYASIAATHPQLAALGCRLFAVPVCTAPVPRVVQGVGVIPSATRSTRDPDEIELLLHVAFASSLRRVVTGSVHQGGEAFFSGPIESRVIDSEVWHALAEDWQAFIAHEVNMSEFHELSERVAQDDDVMTAMLAIKVPLQQLFVQLLPALNVSSRTHPSQRTLSASPGVDQGSKTMADVVGGTEGTGKVEVEVEMA</sequence>
<evidence type="ECO:0000256" key="5">
    <source>
        <dbReference type="SAM" id="MobiDB-lite"/>
    </source>
</evidence>
<protein>
    <recommendedName>
        <fullName evidence="8">Actin-like protein</fullName>
    </recommendedName>
</protein>
<proteinExistence type="inferred from homology"/>
<evidence type="ECO:0000313" key="7">
    <source>
        <dbReference type="Proteomes" id="UP001209570"/>
    </source>
</evidence>
<feature type="region of interest" description="Disordered" evidence="5">
    <location>
        <begin position="759"/>
        <end position="793"/>
    </location>
</feature>
<reference evidence="6" key="1">
    <citation type="submission" date="2021-12" db="EMBL/GenBank/DDBJ databases">
        <title>Prjna785345.</title>
        <authorList>
            <person name="Rujirawat T."/>
            <person name="Krajaejun T."/>
        </authorList>
    </citation>
    <scope>NUCLEOTIDE SEQUENCE</scope>
    <source>
        <strain evidence="6">Pi057C3</strain>
    </source>
</reference>
<dbReference type="Proteomes" id="UP001209570">
    <property type="component" value="Unassembled WGS sequence"/>
</dbReference>
<feature type="compositionally biased region" description="Polar residues" evidence="5">
    <location>
        <begin position="760"/>
        <end position="772"/>
    </location>
</feature>
<comment type="caution">
    <text evidence="6">The sequence shown here is derived from an EMBL/GenBank/DDBJ whole genome shotgun (WGS) entry which is preliminary data.</text>
</comment>
<feature type="region of interest" description="Disordered" evidence="5">
    <location>
        <begin position="1358"/>
        <end position="1389"/>
    </location>
</feature>
<dbReference type="Pfam" id="PF00022">
    <property type="entry name" value="Actin"/>
    <property type="match status" value="1"/>
</dbReference>
<evidence type="ECO:0000313" key="6">
    <source>
        <dbReference type="EMBL" id="KAJ0393942.1"/>
    </source>
</evidence>
<evidence type="ECO:0000256" key="1">
    <source>
        <dbReference type="ARBA" id="ARBA00004245"/>
    </source>
</evidence>
<keyword evidence="7" id="KW-1185">Reference proteome</keyword>
<evidence type="ECO:0000256" key="2">
    <source>
        <dbReference type="ARBA" id="ARBA00023212"/>
    </source>
</evidence>
<dbReference type="FunFam" id="3.30.420.40:FF:000050">
    <property type="entry name" value="Actin, alpha skeletal muscle"/>
    <property type="match status" value="1"/>
</dbReference>
<name>A0AAD5LUV7_PYTIN</name>
<accession>A0AAD5LUV7</accession>
<keyword evidence="2" id="KW-0963">Cytoplasm</keyword>
<evidence type="ECO:0000256" key="4">
    <source>
        <dbReference type="RuleBase" id="RU000487"/>
    </source>
</evidence>
<feature type="region of interest" description="Disordered" evidence="5">
    <location>
        <begin position="550"/>
        <end position="588"/>
    </location>
</feature>
<comment type="similarity">
    <text evidence="4">Belongs to the actin family.</text>
</comment>
<comment type="catalytic activity">
    <reaction evidence="3">
        <text>ATP + H2O = ADP + phosphate + H(+)</text>
        <dbReference type="Rhea" id="RHEA:13065"/>
        <dbReference type="ChEBI" id="CHEBI:15377"/>
        <dbReference type="ChEBI" id="CHEBI:15378"/>
        <dbReference type="ChEBI" id="CHEBI:30616"/>
        <dbReference type="ChEBI" id="CHEBI:43474"/>
        <dbReference type="ChEBI" id="CHEBI:456216"/>
    </reaction>
</comment>
<dbReference type="Gene3D" id="3.30.420.40">
    <property type="match status" value="2"/>
</dbReference>
<dbReference type="PRINTS" id="PR00190">
    <property type="entry name" value="ACTIN"/>
</dbReference>
<comment type="subcellular location">
    <subcellularLocation>
        <location evidence="1">Cytoplasm</location>
        <location evidence="1">Cytoskeleton</location>
    </subcellularLocation>
</comment>
<evidence type="ECO:0000256" key="3">
    <source>
        <dbReference type="ARBA" id="ARBA00049360"/>
    </source>
</evidence>
<dbReference type="SUPFAM" id="SSF53067">
    <property type="entry name" value="Actin-like ATPase domain"/>
    <property type="match status" value="2"/>
</dbReference>
<dbReference type="GO" id="GO:0005856">
    <property type="term" value="C:cytoskeleton"/>
    <property type="evidence" value="ECO:0007669"/>
    <property type="project" value="UniProtKB-SubCell"/>
</dbReference>
<dbReference type="PANTHER" id="PTHR11937">
    <property type="entry name" value="ACTIN"/>
    <property type="match status" value="1"/>
</dbReference>
<organism evidence="6 7">
    <name type="scientific">Pythium insidiosum</name>
    <name type="common">Pythiosis disease agent</name>
    <dbReference type="NCBI Taxonomy" id="114742"/>
    <lineage>
        <taxon>Eukaryota</taxon>
        <taxon>Sar</taxon>
        <taxon>Stramenopiles</taxon>
        <taxon>Oomycota</taxon>
        <taxon>Peronosporomycetes</taxon>
        <taxon>Pythiales</taxon>
        <taxon>Pythiaceae</taxon>
        <taxon>Pythium</taxon>
    </lineage>
</organism>
<dbReference type="InterPro" id="IPR004000">
    <property type="entry name" value="Actin"/>
</dbReference>
<dbReference type="EMBL" id="JAKCXM010000447">
    <property type="protein sequence ID" value="KAJ0393942.1"/>
    <property type="molecule type" value="Genomic_DNA"/>
</dbReference>
<feature type="compositionally biased region" description="Low complexity" evidence="5">
    <location>
        <begin position="773"/>
        <end position="783"/>
    </location>
</feature>
<keyword evidence="2" id="KW-0206">Cytoskeleton</keyword>
<dbReference type="Gene3D" id="3.90.640.10">
    <property type="entry name" value="Actin, Chain A, domain 4"/>
    <property type="match status" value="1"/>
</dbReference>
<dbReference type="SUPFAM" id="SSF53098">
    <property type="entry name" value="Ribonuclease H-like"/>
    <property type="match status" value="1"/>
</dbReference>
<feature type="compositionally biased region" description="Low complexity" evidence="5">
    <location>
        <begin position="577"/>
        <end position="586"/>
    </location>
</feature>